<sequence length="27" mass="3079">MALAFERNVLACHLRFGRICPFNATAR</sequence>
<proteinExistence type="predicted"/>
<name>A0A0E9PQ52_ANGAN</name>
<reference evidence="1" key="2">
    <citation type="journal article" date="2015" name="Fish Shellfish Immunol.">
        <title>Early steps in the European eel (Anguilla anguilla)-Vibrio vulnificus interaction in the gills: Role of the RtxA13 toxin.</title>
        <authorList>
            <person name="Callol A."/>
            <person name="Pajuelo D."/>
            <person name="Ebbesson L."/>
            <person name="Teles M."/>
            <person name="MacKenzie S."/>
            <person name="Amaro C."/>
        </authorList>
    </citation>
    <scope>NUCLEOTIDE SEQUENCE</scope>
</reference>
<dbReference type="AlphaFoldDB" id="A0A0E9PQ52"/>
<accession>A0A0E9PQ52</accession>
<protein>
    <submittedName>
        <fullName evidence="1">Uncharacterized protein</fullName>
    </submittedName>
</protein>
<reference evidence="1" key="1">
    <citation type="submission" date="2014-11" db="EMBL/GenBank/DDBJ databases">
        <authorList>
            <person name="Amaro Gonzalez C."/>
        </authorList>
    </citation>
    <scope>NUCLEOTIDE SEQUENCE</scope>
</reference>
<dbReference type="EMBL" id="GBXM01101928">
    <property type="protein sequence ID" value="JAH06649.1"/>
    <property type="molecule type" value="Transcribed_RNA"/>
</dbReference>
<evidence type="ECO:0000313" key="1">
    <source>
        <dbReference type="EMBL" id="JAH06649.1"/>
    </source>
</evidence>
<organism evidence="1">
    <name type="scientific">Anguilla anguilla</name>
    <name type="common">European freshwater eel</name>
    <name type="synonym">Muraena anguilla</name>
    <dbReference type="NCBI Taxonomy" id="7936"/>
    <lineage>
        <taxon>Eukaryota</taxon>
        <taxon>Metazoa</taxon>
        <taxon>Chordata</taxon>
        <taxon>Craniata</taxon>
        <taxon>Vertebrata</taxon>
        <taxon>Euteleostomi</taxon>
        <taxon>Actinopterygii</taxon>
        <taxon>Neopterygii</taxon>
        <taxon>Teleostei</taxon>
        <taxon>Anguilliformes</taxon>
        <taxon>Anguillidae</taxon>
        <taxon>Anguilla</taxon>
    </lineage>
</organism>